<evidence type="ECO:0000313" key="2">
    <source>
        <dbReference type="Proteomes" id="UP001341840"/>
    </source>
</evidence>
<reference evidence="1 2" key="1">
    <citation type="journal article" date="2023" name="Plants (Basel)">
        <title>Bridging the Gap: Combining Genomics and Transcriptomics Approaches to Understand Stylosanthes scabra, an Orphan Legume from the Brazilian Caatinga.</title>
        <authorList>
            <person name="Ferreira-Neto J.R.C."/>
            <person name="da Silva M.D."/>
            <person name="Binneck E."/>
            <person name="de Melo N.F."/>
            <person name="da Silva R.H."/>
            <person name="de Melo A.L.T.M."/>
            <person name="Pandolfi V."/>
            <person name="Bustamante F.O."/>
            <person name="Brasileiro-Vidal A.C."/>
            <person name="Benko-Iseppon A.M."/>
        </authorList>
    </citation>
    <scope>NUCLEOTIDE SEQUENCE [LARGE SCALE GENOMIC DNA]</scope>
    <source>
        <tissue evidence="1">Leaves</tissue>
    </source>
</reference>
<organism evidence="1 2">
    <name type="scientific">Stylosanthes scabra</name>
    <dbReference type="NCBI Taxonomy" id="79078"/>
    <lineage>
        <taxon>Eukaryota</taxon>
        <taxon>Viridiplantae</taxon>
        <taxon>Streptophyta</taxon>
        <taxon>Embryophyta</taxon>
        <taxon>Tracheophyta</taxon>
        <taxon>Spermatophyta</taxon>
        <taxon>Magnoliopsida</taxon>
        <taxon>eudicotyledons</taxon>
        <taxon>Gunneridae</taxon>
        <taxon>Pentapetalae</taxon>
        <taxon>rosids</taxon>
        <taxon>fabids</taxon>
        <taxon>Fabales</taxon>
        <taxon>Fabaceae</taxon>
        <taxon>Papilionoideae</taxon>
        <taxon>50 kb inversion clade</taxon>
        <taxon>dalbergioids sensu lato</taxon>
        <taxon>Dalbergieae</taxon>
        <taxon>Pterocarpus clade</taxon>
        <taxon>Stylosanthes</taxon>
    </lineage>
</organism>
<name>A0ABU6U8T4_9FABA</name>
<gene>
    <name evidence="1" type="ORF">PIB30_015680</name>
</gene>
<protein>
    <submittedName>
        <fullName evidence="1">Uncharacterized protein</fullName>
    </submittedName>
</protein>
<sequence length="308" mass="33930">MGTEGKGLKANGIHSPVIFLQLCVCSRVATINDGGFTRESCAKSARKVSGRAREPRQMDNHIKMRRAGVNSAPLPQVSPVPTVSRHTRRFRLGPLWDGNNVVENAHVSVILWLLERRKETNKVDRIQEPGCPQVGKGPGVFLALLASCERLPKACTFCNDINYLTWRASQQHDRRVCEEDLRQTPVHRVLHRCPVPGRGSTLLTGNLQNRAPAFNYNRSGPDYDIVNNGARTHTATSFSRSSCASGPAPAHLQDWGSAGVAESFSGLRTAFNKLANAFQAQTVTVTEMREDIRLLVQNQSPSKQTQGK</sequence>
<dbReference type="Proteomes" id="UP001341840">
    <property type="component" value="Unassembled WGS sequence"/>
</dbReference>
<comment type="caution">
    <text evidence="1">The sequence shown here is derived from an EMBL/GenBank/DDBJ whole genome shotgun (WGS) entry which is preliminary data.</text>
</comment>
<accession>A0ABU6U8T4</accession>
<proteinExistence type="predicted"/>
<evidence type="ECO:0000313" key="1">
    <source>
        <dbReference type="EMBL" id="MED6156581.1"/>
    </source>
</evidence>
<dbReference type="EMBL" id="JASCZI010120872">
    <property type="protein sequence ID" value="MED6156581.1"/>
    <property type="molecule type" value="Genomic_DNA"/>
</dbReference>
<keyword evidence="2" id="KW-1185">Reference proteome</keyword>